<keyword evidence="3" id="KW-1015">Disulfide bond</keyword>
<keyword evidence="4" id="KW-0064">Aspartyl protease</keyword>
<dbReference type="PROSITE" id="PS51767">
    <property type="entry name" value="PEPTIDASE_A1"/>
    <property type="match status" value="1"/>
</dbReference>
<keyword evidence="5" id="KW-1133">Transmembrane helix</keyword>
<evidence type="ECO:0000256" key="5">
    <source>
        <dbReference type="SAM" id="Phobius"/>
    </source>
</evidence>
<dbReference type="EMBL" id="SRMA01026438">
    <property type="protein sequence ID" value="TRY84038.1"/>
    <property type="molecule type" value="Genomic_DNA"/>
</dbReference>
<dbReference type="Pfam" id="PF00026">
    <property type="entry name" value="Asp"/>
    <property type="match status" value="1"/>
</dbReference>
<feature type="domain" description="Peptidase A1" evidence="6">
    <location>
        <begin position="113"/>
        <end position="441"/>
    </location>
</feature>
<dbReference type="PRINTS" id="PR00792">
    <property type="entry name" value="PEPSIN"/>
</dbReference>
<dbReference type="Gene3D" id="2.40.70.10">
    <property type="entry name" value="Acid Proteases"/>
    <property type="match status" value="2"/>
</dbReference>
<dbReference type="PROSITE" id="PS00141">
    <property type="entry name" value="ASP_PROTEASE"/>
    <property type="match status" value="1"/>
</dbReference>
<feature type="disulfide bond" evidence="3">
    <location>
        <begin position="317"/>
        <end position="324"/>
    </location>
</feature>
<dbReference type="FunFam" id="2.40.70.10:FF:000006">
    <property type="entry name" value="Cathepsin E"/>
    <property type="match status" value="1"/>
</dbReference>
<evidence type="ECO:0000313" key="8">
    <source>
        <dbReference type="Proteomes" id="UP000316079"/>
    </source>
</evidence>
<accession>A0A553Q292</accession>
<feature type="non-terminal residue" evidence="7">
    <location>
        <position position="1"/>
    </location>
</feature>
<reference evidence="7 8" key="1">
    <citation type="journal article" date="2019" name="Sci. Data">
        <title>Hybrid genome assembly and annotation of Danionella translucida.</title>
        <authorList>
            <person name="Kadobianskyi M."/>
            <person name="Schulze L."/>
            <person name="Schuelke M."/>
            <person name="Judkewitz B."/>
        </authorList>
    </citation>
    <scope>NUCLEOTIDE SEQUENCE [LARGE SCALE GENOMIC DNA]</scope>
    <source>
        <strain evidence="7 8">Bolton</strain>
    </source>
</reference>
<feature type="active site" evidence="2">
    <location>
        <position position="131"/>
    </location>
</feature>
<dbReference type="InterPro" id="IPR001461">
    <property type="entry name" value="Aspartic_peptidase_A1"/>
</dbReference>
<evidence type="ECO:0000256" key="1">
    <source>
        <dbReference type="ARBA" id="ARBA00007447"/>
    </source>
</evidence>
<keyword evidence="5" id="KW-0472">Membrane</keyword>
<evidence type="ECO:0000259" key="6">
    <source>
        <dbReference type="PROSITE" id="PS51767"/>
    </source>
</evidence>
<dbReference type="InterPro" id="IPR001969">
    <property type="entry name" value="Aspartic_peptidase_AS"/>
</dbReference>
<dbReference type="STRING" id="623744.A0A553Q292"/>
<gene>
    <name evidence="7" type="ORF">DNTS_021069</name>
</gene>
<keyword evidence="4" id="KW-0645">Protease</keyword>
<evidence type="ECO:0000256" key="4">
    <source>
        <dbReference type="RuleBase" id="RU000454"/>
    </source>
</evidence>
<dbReference type="Proteomes" id="UP000316079">
    <property type="component" value="Unassembled WGS sequence"/>
</dbReference>
<dbReference type="FunFam" id="2.40.70.10:FF:000008">
    <property type="entry name" value="Cathepsin D"/>
    <property type="match status" value="1"/>
</dbReference>
<feature type="active site" evidence="2">
    <location>
        <position position="329"/>
    </location>
</feature>
<proteinExistence type="inferred from homology"/>
<comment type="caution">
    <text evidence="7">The sequence shown here is derived from an EMBL/GenBank/DDBJ whole genome shotgun (WGS) entry which is preliminary data.</text>
</comment>
<dbReference type="OrthoDB" id="771136at2759"/>
<dbReference type="GO" id="GO:0006508">
    <property type="term" value="P:proteolysis"/>
    <property type="evidence" value="ECO:0007669"/>
    <property type="project" value="UniProtKB-KW"/>
</dbReference>
<dbReference type="GO" id="GO:0004190">
    <property type="term" value="F:aspartic-type endopeptidase activity"/>
    <property type="evidence" value="ECO:0007669"/>
    <property type="project" value="UniProtKB-KW"/>
</dbReference>
<dbReference type="InterPro" id="IPR021109">
    <property type="entry name" value="Peptidase_aspartic_dom_sf"/>
</dbReference>
<name>A0A553Q292_9TELE</name>
<dbReference type="AlphaFoldDB" id="A0A553Q292"/>
<dbReference type="PANTHER" id="PTHR47966:SF37">
    <property type="entry name" value="CATHEPSIN E-A-LIKE"/>
    <property type="match status" value="1"/>
</dbReference>
<sequence length="446" mass="49583">SERQKPDVHCERDRSYSMKTYLLLVLLGCLASVHGLLSFLNVCGCLRALRVRLNRLASVRSRLRSSGHHQKLLELDSGSFSRRYAQCFPPMEHYLRTGGTTRERLHNFMDAQFFGQISLGRPEQNFTVVFDTGSSDLWVPSSYCISQACGLWGHLLSEMTMPSSLDSALHQKFKAFESSTYRHNGNVFGIHYGSGHLLGVMGREELKDQVFGEAVYEPGFTFVLAQFDGVLGLGFPELAEELGSPVFDSMMKQKKLDEPVFSFYLQNNGSEFGGEVLFGGVDESRFVSPINWTPVTQKGYWQIHLEAVSVQGALSFCHDAAQSCQAIVDTGTSLIGGPARDILHLQQFIGATPTPSGEYIIDCARISSLPVVSFRINSVEYSLTGEQYVKREILNSNEICFSGFQSMDISSPAAPLWVLGDVFLSQLYSVYDRGQNRVGFASLTVF</sequence>
<organism evidence="7 8">
    <name type="scientific">Danionella cerebrum</name>
    <dbReference type="NCBI Taxonomy" id="2873325"/>
    <lineage>
        <taxon>Eukaryota</taxon>
        <taxon>Metazoa</taxon>
        <taxon>Chordata</taxon>
        <taxon>Craniata</taxon>
        <taxon>Vertebrata</taxon>
        <taxon>Euteleostomi</taxon>
        <taxon>Actinopterygii</taxon>
        <taxon>Neopterygii</taxon>
        <taxon>Teleostei</taxon>
        <taxon>Ostariophysi</taxon>
        <taxon>Cypriniformes</taxon>
        <taxon>Danionidae</taxon>
        <taxon>Danioninae</taxon>
        <taxon>Danionella</taxon>
    </lineage>
</organism>
<evidence type="ECO:0000313" key="7">
    <source>
        <dbReference type="EMBL" id="TRY84038.1"/>
    </source>
</evidence>
<evidence type="ECO:0000256" key="3">
    <source>
        <dbReference type="PIRSR" id="PIRSR601461-2"/>
    </source>
</evidence>
<feature type="transmembrane region" description="Helical" evidence="5">
    <location>
        <begin position="21"/>
        <end position="40"/>
    </location>
</feature>
<keyword evidence="5" id="KW-0812">Transmembrane</keyword>
<evidence type="ECO:0000256" key="2">
    <source>
        <dbReference type="PIRSR" id="PIRSR601461-1"/>
    </source>
</evidence>
<dbReference type="InterPro" id="IPR033121">
    <property type="entry name" value="PEPTIDASE_A1"/>
</dbReference>
<protein>
    <recommendedName>
        <fullName evidence="6">Peptidase A1 domain-containing protein</fullName>
    </recommendedName>
</protein>
<feature type="disulfide bond" evidence="3">
    <location>
        <begin position="363"/>
        <end position="400"/>
    </location>
</feature>
<comment type="similarity">
    <text evidence="1 4">Belongs to the peptidase A1 family.</text>
</comment>
<dbReference type="PANTHER" id="PTHR47966">
    <property type="entry name" value="BETA-SITE APP-CLEAVING ENZYME, ISOFORM A-RELATED"/>
    <property type="match status" value="1"/>
</dbReference>
<dbReference type="SUPFAM" id="SSF50630">
    <property type="entry name" value="Acid proteases"/>
    <property type="match status" value="1"/>
</dbReference>
<keyword evidence="8" id="KW-1185">Reference proteome</keyword>
<keyword evidence="4" id="KW-0378">Hydrolase</keyword>